<proteinExistence type="predicted"/>
<gene>
    <name evidence="1" type="ORF">Cboi01_000318900</name>
</gene>
<dbReference type="Proteomes" id="UP001165101">
    <property type="component" value="Unassembled WGS sequence"/>
</dbReference>
<organism evidence="1 2">
    <name type="scientific">Candida boidinii</name>
    <name type="common">Yeast</name>
    <dbReference type="NCBI Taxonomy" id="5477"/>
    <lineage>
        <taxon>Eukaryota</taxon>
        <taxon>Fungi</taxon>
        <taxon>Dikarya</taxon>
        <taxon>Ascomycota</taxon>
        <taxon>Saccharomycotina</taxon>
        <taxon>Pichiomycetes</taxon>
        <taxon>Pichiales</taxon>
        <taxon>Pichiaceae</taxon>
        <taxon>Ogataea</taxon>
        <taxon>Ogataea/Candida clade</taxon>
    </lineage>
</organism>
<evidence type="ECO:0000313" key="1">
    <source>
        <dbReference type="EMBL" id="GME93577.1"/>
    </source>
</evidence>
<protein>
    <submittedName>
        <fullName evidence="1">Unnamed protein product</fullName>
    </submittedName>
</protein>
<accession>A0ACB5TQX8</accession>
<reference evidence="1" key="1">
    <citation type="submission" date="2023-04" db="EMBL/GenBank/DDBJ databases">
        <title>Candida boidinii NBRC 1967.</title>
        <authorList>
            <person name="Ichikawa N."/>
            <person name="Sato H."/>
            <person name="Tonouchi N."/>
        </authorList>
    </citation>
    <scope>NUCLEOTIDE SEQUENCE</scope>
    <source>
        <strain evidence="1">NBRC 1967</strain>
    </source>
</reference>
<evidence type="ECO:0000313" key="2">
    <source>
        <dbReference type="Proteomes" id="UP001165101"/>
    </source>
</evidence>
<name>A0ACB5TQX8_CANBO</name>
<keyword evidence="2" id="KW-1185">Reference proteome</keyword>
<dbReference type="EMBL" id="BSXV01001673">
    <property type="protein sequence ID" value="GME93577.1"/>
    <property type="molecule type" value="Genomic_DNA"/>
</dbReference>
<comment type="caution">
    <text evidence="1">The sequence shown here is derived from an EMBL/GenBank/DDBJ whole genome shotgun (WGS) entry which is preliminary data.</text>
</comment>
<sequence length="530" mass="60914">MVPVGEKTSDQAKDQAYNQGQIQPVTEGSLPENSKRPFEGEEEEEKEEKFSPDSKKLKIGENTSNETQIETKETIKKCGYFLKNRGRNCGVQVRSDLKYCFDHMRKAAAEVGNDVEKEEEIVKIKKNGKVIKRVLCTVDPSHTVWSDKLNKHVRTCNATKKIQKLEEQQNSCIWFERDVNIKDCKKSEGENSAKPQEIQNEKSDLERKEALDVFLADFLVAYDKFFKEEASELPLSVSNFKFGLEERFDELTNQKHIIQQSSLIGQLNVNNLFDPKYSYVEFGCGRAELSRYLNRALIDKQINTGKTNEQVEFLLIDRASPSMKFDTKLGKDYNEIKTKSDNKDLNKPPKVERLKVDIKDLVLDKAFVNGNFEKPNYVGISKHLCGVATDLTLRCIMNSLNKDECEFEGLLVAMCCRHCCDYDILMEASKDYLKENFGIDKQKFTNYIQRLVSWATNGLRPGFSKEQGSDSHYSGLSYEEREKIGLKARRVIDESRKHAMLREGYSCELKKYVNSEISLENTCLIIKRAD</sequence>